<dbReference type="InterPro" id="IPR051090">
    <property type="entry name" value="Inositol_monoP_superfamily"/>
</dbReference>
<dbReference type="GO" id="GO:0046872">
    <property type="term" value="F:metal ion binding"/>
    <property type="evidence" value="ECO:0007669"/>
    <property type="project" value="UniProtKB-KW"/>
</dbReference>
<dbReference type="PRINTS" id="PR00377">
    <property type="entry name" value="IMPHPHTASES"/>
</dbReference>
<dbReference type="AlphaFoldDB" id="A0A0H4I439"/>
<dbReference type="PANTHER" id="PTHR43200">
    <property type="entry name" value="PHOSPHATASE"/>
    <property type="match status" value="1"/>
</dbReference>
<comment type="similarity">
    <text evidence="2">Belongs to the inositol monophosphatase superfamily.</text>
</comment>
<reference evidence="7 8" key="1">
    <citation type="submission" date="2015-05" db="EMBL/GenBank/DDBJ databases">
        <title>Complete genome of Marinobacter psychrophilus strain 20041T isolated from sea-ice of the Canadian Basin.</title>
        <authorList>
            <person name="Song L."/>
            <person name="Ren L."/>
            <person name="Yu Y."/>
            <person name="Wang X."/>
        </authorList>
    </citation>
    <scope>NUCLEOTIDE SEQUENCE [LARGE SCALE GENOMIC DNA]</scope>
    <source>
        <strain evidence="7 8">20041</strain>
    </source>
</reference>
<dbReference type="PATRIC" id="fig|330734.3.peg.3395"/>
<evidence type="ECO:0000256" key="3">
    <source>
        <dbReference type="ARBA" id="ARBA00022723"/>
    </source>
</evidence>
<keyword evidence="8" id="KW-1185">Reference proteome</keyword>
<name>A0A0H4I439_9GAMM</name>
<dbReference type="KEGG" id="mpq:ABA45_16125"/>
<dbReference type="GO" id="GO:0016791">
    <property type="term" value="F:phosphatase activity"/>
    <property type="evidence" value="ECO:0007669"/>
    <property type="project" value="UniProtKB-ARBA"/>
</dbReference>
<proteinExistence type="inferred from homology"/>
<evidence type="ECO:0000256" key="5">
    <source>
        <dbReference type="ARBA" id="ARBA00022842"/>
    </source>
</evidence>
<evidence type="ECO:0000256" key="1">
    <source>
        <dbReference type="ARBA" id="ARBA00001946"/>
    </source>
</evidence>
<evidence type="ECO:0000256" key="4">
    <source>
        <dbReference type="ARBA" id="ARBA00022801"/>
    </source>
</evidence>
<feature type="binding site" evidence="6">
    <location>
        <position position="68"/>
    </location>
    <ligand>
        <name>Mg(2+)</name>
        <dbReference type="ChEBI" id="CHEBI:18420"/>
        <label>1</label>
        <note>catalytic</note>
    </ligand>
</feature>
<gene>
    <name evidence="7" type="ORF">ABA45_16125</name>
</gene>
<feature type="binding site" evidence="6">
    <location>
        <position position="84"/>
    </location>
    <ligand>
        <name>Mg(2+)</name>
        <dbReference type="ChEBI" id="CHEBI:18420"/>
        <label>1</label>
        <note>catalytic</note>
    </ligand>
</feature>
<dbReference type="Gene3D" id="3.40.190.80">
    <property type="match status" value="1"/>
</dbReference>
<evidence type="ECO:0000313" key="7">
    <source>
        <dbReference type="EMBL" id="AKO53764.1"/>
    </source>
</evidence>
<keyword evidence="4" id="KW-0378">Hydrolase</keyword>
<feature type="binding site" evidence="6">
    <location>
        <position position="86"/>
    </location>
    <ligand>
        <name>Mg(2+)</name>
        <dbReference type="ChEBI" id="CHEBI:18420"/>
        <label>1</label>
        <note>catalytic</note>
    </ligand>
</feature>
<dbReference type="PANTHER" id="PTHR43200:SF6">
    <property type="entry name" value="3'(2'),5'-BISPHOSPHATE NUCLEOTIDASE"/>
    <property type="match status" value="1"/>
</dbReference>
<dbReference type="RefSeq" id="WP_048387840.1">
    <property type="nucleotide sequence ID" value="NZ_CP011494.1"/>
</dbReference>
<dbReference type="Proteomes" id="UP000036406">
    <property type="component" value="Chromosome"/>
</dbReference>
<protein>
    <submittedName>
        <fullName evidence="7">Inositol monophosphatase</fullName>
    </submittedName>
</protein>
<dbReference type="GO" id="GO:0000105">
    <property type="term" value="P:L-histidine biosynthetic process"/>
    <property type="evidence" value="ECO:0007669"/>
    <property type="project" value="TreeGrafter"/>
</dbReference>
<sequence>MNMTESLLKVVHETLAESGTIARHYFRQSLAVTAKRDLSPVTRADQEIEAAMRKVIHQHFPEHSILGEEGEDQLGTDSYTWTLDPIDGTKSFISGLPLFGTLICVSQEEQFLIGAIDMPILNERWIGVLGQGSTFNGNPCKASDVTDIGSATLFSTEPNMFNTGQAERLKKLESAVRLRRYGGDCYSYGLLASGHIDLVVEASLHPYDWMSAVPIIQEAGGVITDWQGNALHRNSEGSVIAAGTSELHSAALALLADVNH</sequence>
<comment type="cofactor">
    <cofactor evidence="1 6">
        <name>Mg(2+)</name>
        <dbReference type="ChEBI" id="CHEBI:18420"/>
    </cofactor>
</comment>
<accession>A0A0H4I439</accession>
<dbReference type="CDD" id="cd01641">
    <property type="entry name" value="Bacterial_IMPase_like_1"/>
    <property type="match status" value="1"/>
</dbReference>
<dbReference type="InterPro" id="IPR020583">
    <property type="entry name" value="Inositol_monoP_metal-BS"/>
</dbReference>
<evidence type="ECO:0000256" key="6">
    <source>
        <dbReference type="PIRSR" id="PIRSR600760-2"/>
    </source>
</evidence>
<dbReference type="STRING" id="330734.ABA45_16125"/>
<keyword evidence="3 6" id="KW-0479">Metal-binding</keyword>
<dbReference type="SUPFAM" id="SSF56655">
    <property type="entry name" value="Carbohydrate phosphatase"/>
    <property type="match status" value="1"/>
</dbReference>
<organism evidence="7 8">
    <name type="scientific">Marinobacter psychrophilus</name>
    <dbReference type="NCBI Taxonomy" id="330734"/>
    <lineage>
        <taxon>Bacteria</taxon>
        <taxon>Pseudomonadati</taxon>
        <taxon>Pseudomonadota</taxon>
        <taxon>Gammaproteobacteria</taxon>
        <taxon>Pseudomonadales</taxon>
        <taxon>Marinobacteraceae</taxon>
        <taxon>Marinobacter</taxon>
    </lineage>
</organism>
<evidence type="ECO:0000313" key="8">
    <source>
        <dbReference type="Proteomes" id="UP000036406"/>
    </source>
</evidence>
<feature type="binding site" evidence="6">
    <location>
        <position position="87"/>
    </location>
    <ligand>
        <name>Mg(2+)</name>
        <dbReference type="ChEBI" id="CHEBI:18420"/>
        <label>1</label>
        <note>catalytic</note>
    </ligand>
</feature>
<feature type="binding site" evidence="6">
    <location>
        <position position="208"/>
    </location>
    <ligand>
        <name>Mg(2+)</name>
        <dbReference type="ChEBI" id="CHEBI:18420"/>
        <label>1</label>
        <note>catalytic</note>
    </ligand>
</feature>
<dbReference type="InterPro" id="IPR000760">
    <property type="entry name" value="Inositol_monophosphatase-like"/>
</dbReference>
<dbReference type="Pfam" id="PF00459">
    <property type="entry name" value="Inositol_P"/>
    <property type="match status" value="1"/>
</dbReference>
<keyword evidence="5 6" id="KW-0460">Magnesium</keyword>
<dbReference type="PROSITE" id="PS00629">
    <property type="entry name" value="IMP_1"/>
    <property type="match status" value="1"/>
</dbReference>
<evidence type="ECO:0000256" key="2">
    <source>
        <dbReference type="ARBA" id="ARBA00009759"/>
    </source>
</evidence>
<dbReference type="EMBL" id="CP011494">
    <property type="protein sequence ID" value="AKO53764.1"/>
    <property type="molecule type" value="Genomic_DNA"/>
</dbReference>
<dbReference type="Gene3D" id="3.30.540.10">
    <property type="entry name" value="Fructose-1,6-Bisphosphatase, subunit A, domain 1"/>
    <property type="match status" value="1"/>
</dbReference>